<dbReference type="GO" id="GO:0003677">
    <property type="term" value="F:DNA binding"/>
    <property type="evidence" value="ECO:0007669"/>
    <property type="project" value="InterPro"/>
</dbReference>
<dbReference type="AlphaFoldDB" id="A0A6J8B8I8"/>
<dbReference type="GO" id="GO:0015074">
    <property type="term" value="P:DNA integration"/>
    <property type="evidence" value="ECO:0007669"/>
    <property type="project" value="InterPro"/>
</dbReference>
<dbReference type="EMBL" id="CACVKT020002616">
    <property type="protein sequence ID" value="CAC5378899.1"/>
    <property type="molecule type" value="Genomic_DNA"/>
</dbReference>
<dbReference type="Proteomes" id="UP000507470">
    <property type="component" value="Unassembled WGS sequence"/>
</dbReference>
<gene>
    <name evidence="2" type="ORF">MCOR_15031</name>
</gene>
<keyword evidence="1" id="KW-0233">DNA recombination</keyword>
<evidence type="ECO:0000256" key="1">
    <source>
        <dbReference type="ARBA" id="ARBA00023172"/>
    </source>
</evidence>
<evidence type="ECO:0008006" key="4">
    <source>
        <dbReference type="Google" id="ProtNLM"/>
    </source>
</evidence>
<protein>
    <recommendedName>
        <fullName evidence="4">Tyr recombinase domain-containing protein</fullName>
    </recommendedName>
</protein>
<dbReference type="SUPFAM" id="SSF56349">
    <property type="entry name" value="DNA breaking-rejoining enzymes"/>
    <property type="match status" value="1"/>
</dbReference>
<keyword evidence="3" id="KW-1185">Reference proteome</keyword>
<accession>A0A6J8B8I8</accession>
<organism evidence="2 3">
    <name type="scientific">Mytilus coruscus</name>
    <name type="common">Sea mussel</name>
    <dbReference type="NCBI Taxonomy" id="42192"/>
    <lineage>
        <taxon>Eukaryota</taxon>
        <taxon>Metazoa</taxon>
        <taxon>Spiralia</taxon>
        <taxon>Lophotrochozoa</taxon>
        <taxon>Mollusca</taxon>
        <taxon>Bivalvia</taxon>
        <taxon>Autobranchia</taxon>
        <taxon>Pteriomorphia</taxon>
        <taxon>Mytilida</taxon>
        <taxon>Mytiloidea</taxon>
        <taxon>Mytilidae</taxon>
        <taxon>Mytilinae</taxon>
        <taxon>Mytilus</taxon>
    </lineage>
</organism>
<dbReference type="PANTHER" id="PTHR34605:SF3">
    <property type="entry name" value="P CELL-TYPE AGGLUTINATION PROTEIN MAP4-LIKE-RELATED"/>
    <property type="match status" value="1"/>
</dbReference>
<dbReference type="InterPro" id="IPR052925">
    <property type="entry name" value="Phage_Integrase-like_Recomb"/>
</dbReference>
<dbReference type="OrthoDB" id="3017464at2759"/>
<evidence type="ECO:0000313" key="2">
    <source>
        <dbReference type="EMBL" id="CAC5378899.1"/>
    </source>
</evidence>
<dbReference type="PANTHER" id="PTHR34605">
    <property type="entry name" value="PHAGE_INTEGRASE DOMAIN-CONTAINING PROTEIN"/>
    <property type="match status" value="1"/>
</dbReference>
<name>A0A6J8B8I8_MYTCO</name>
<dbReference type="GO" id="GO:0006310">
    <property type="term" value="P:DNA recombination"/>
    <property type="evidence" value="ECO:0007669"/>
    <property type="project" value="UniProtKB-KW"/>
</dbReference>
<reference evidence="2 3" key="1">
    <citation type="submission" date="2020-06" db="EMBL/GenBank/DDBJ databases">
        <authorList>
            <person name="Li R."/>
            <person name="Bekaert M."/>
        </authorList>
    </citation>
    <scope>NUCLEOTIDE SEQUENCE [LARGE SCALE GENOMIC DNA]</scope>
    <source>
        <strain evidence="3">wild</strain>
    </source>
</reference>
<dbReference type="Gene3D" id="1.10.443.10">
    <property type="entry name" value="Intergrase catalytic core"/>
    <property type="match status" value="1"/>
</dbReference>
<dbReference type="InterPro" id="IPR013762">
    <property type="entry name" value="Integrase-like_cat_sf"/>
</dbReference>
<sequence>MADHTTAFCSIQTSGDYQSHFNKSARQFEASIDSGPTSDKIDKNGRTRVYFKGEEICNNFNTVRGCFTINCQYRHVCTRCNLSNHSHPNCRVAVSNKGGEQNIPSNPLLPSTSQNSGKHIKNDYCKDPLESDNNTPLDRLSYILNSVKKLQKPRNKKRLPITFEILEKIIFRLRQGVFTPFIDLMLEAVCTVGFYGFMRCGEFTVLKANQFDPSVNLCIGDIMFHKDMIVLKLKQSKTDPFRKGIDIQLHKVQNQICPFKILVKYLQVRESLNQNLPSDPLFISQNSLALERNYFINCIKQVLSICGFNPDHYNGHSLRIGAATTAGKAHIEDHLVKILGRWSSDSYCRYIRVSSTSIKHAQDLLGKY</sequence>
<proteinExistence type="predicted"/>
<dbReference type="InterPro" id="IPR011010">
    <property type="entry name" value="DNA_brk_join_enz"/>
</dbReference>
<evidence type="ECO:0000313" key="3">
    <source>
        <dbReference type="Proteomes" id="UP000507470"/>
    </source>
</evidence>